<reference evidence="2" key="1">
    <citation type="submission" date="2020-10" db="EMBL/GenBank/DDBJ databases">
        <authorList>
            <person name="Gilroy R."/>
        </authorList>
    </citation>
    <scope>NUCLEOTIDE SEQUENCE</scope>
    <source>
        <strain evidence="2">35461</strain>
    </source>
</reference>
<protein>
    <submittedName>
        <fullName evidence="2">Alpha-N-acetylglucosaminidase C-terminal domain-containing protein</fullName>
    </submittedName>
</protein>
<dbReference type="PANTHER" id="PTHR12872">
    <property type="entry name" value="ALPHA-N-ACETYLGLUCOSAMINIDASE"/>
    <property type="match status" value="1"/>
</dbReference>
<reference evidence="2" key="2">
    <citation type="journal article" date="2021" name="PeerJ">
        <title>Extensive microbial diversity within the chicken gut microbiome revealed by metagenomics and culture.</title>
        <authorList>
            <person name="Gilroy R."/>
            <person name="Ravi A."/>
            <person name="Getino M."/>
            <person name="Pursley I."/>
            <person name="Horton D.L."/>
            <person name="Alikhan N.F."/>
            <person name="Baker D."/>
            <person name="Gharbi K."/>
            <person name="Hall N."/>
            <person name="Watson M."/>
            <person name="Adriaenssens E.M."/>
            <person name="Foster-Nyarko E."/>
            <person name="Jarju S."/>
            <person name="Secka A."/>
            <person name="Antonio M."/>
            <person name="Oren A."/>
            <person name="Chaudhuri R.R."/>
            <person name="La Ragione R."/>
            <person name="Hildebrand F."/>
            <person name="Pallen M.J."/>
        </authorList>
    </citation>
    <scope>NUCLEOTIDE SEQUENCE</scope>
    <source>
        <strain evidence="2">35461</strain>
    </source>
</reference>
<dbReference type="Proteomes" id="UP000886845">
    <property type="component" value="Unassembled WGS sequence"/>
</dbReference>
<gene>
    <name evidence="2" type="ORF">IAC79_01520</name>
</gene>
<sequence>WTARKTSTWSTAEPYYDPVLTLRAAQALLRAARETSALLARETFRYDLADAARQALADMARPLLSRAKEDPAARAAFVEAIVRTDEVLAHEPRWRLDWHEARVRRQGGEATARAWRRMVSTWTGRRSALNDYAHRQLAGMMGGYYRKRWEAFFAGGEGLEARLAAIDRDFEANGVPGPAPKGDFVEAVAEALAFAQGCHARWPAAFRFAPGVPWDLAAGRMTVDVTDQIGPAGLYEAEILWKRGPNALKIAKVELLENGRPVAEDAHAGYAGIRRDKNVYALRLPARAPGTPAYALRITGEGDGGDRSAGVAVIAPRSGM</sequence>
<accession>A0A9D1NLA4</accession>
<organism evidence="2 3">
    <name type="scientific">Candidatus Spyradenecus faecavium</name>
    <dbReference type="NCBI Taxonomy" id="2840947"/>
    <lineage>
        <taxon>Bacteria</taxon>
        <taxon>Pseudomonadati</taxon>
        <taxon>Lentisphaerota</taxon>
        <taxon>Lentisphaeria</taxon>
        <taxon>Lentisphaerales</taxon>
        <taxon>Lentisphaeraceae</taxon>
        <taxon>Lentisphaeraceae incertae sedis</taxon>
        <taxon>Candidatus Spyradenecus</taxon>
    </lineage>
</organism>
<proteinExistence type="predicted"/>
<name>A0A9D1NLA4_9BACT</name>
<dbReference type="Pfam" id="PF12972">
    <property type="entry name" value="NAGLU_C"/>
    <property type="match status" value="1"/>
</dbReference>
<dbReference type="PANTHER" id="PTHR12872:SF1">
    <property type="entry name" value="ALPHA-N-ACETYLGLUCOSAMINIDASE"/>
    <property type="match status" value="1"/>
</dbReference>
<evidence type="ECO:0000313" key="3">
    <source>
        <dbReference type="Proteomes" id="UP000886845"/>
    </source>
</evidence>
<dbReference type="EMBL" id="DVOR01000050">
    <property type="protein sequence ID" value="HIV08779.1"/>
    <property type="molecule type" value="Genomic_DNA"/>
</dbReference>
<evidence type="ECO:0000259" key="1">
    <source>
        <dbReference type="Pfam" id="PF12972"/>
    </source>
</evidence>
<dbReference type="InterPro" id="IPR024732">
    <property type="entry name" value="NAGLU_C"/>
</dbReference>
<dbReference type="InterPro" id="IPR007781">
    <property type="entry name" value="NAGLU"/>
</dbReference>
<dbReference type="AlphaFoldDB" id="A0A9D1NLA4"/>
<feature type="domain" description="Alpha-N-acetylglucosaminidase C-terminal" evidence="1">
    <location>
        <begin position="11"/>
        <end position="154"/>
    </location>
</feature>
<comment type="caution">
    <text evidence="2">The sequence shown here is derived from an EMBL/GenBank/DDBJ whole genome shotgun (WGS) entry which is preliminary data.</text>
</comment>
<evidence type="ECO:0000313" key="2">
    <source>
        <dbReference type="EMBL" id="HIV08779.1"/>
    </source>
</evidence>
<dbReference type="Gene3D" id="1.20.120.670">
    <property type="entry name" value="N-acetyl-b-d-glucoasminidase"/>
    <property type="match status" value="1"/>
</dbReference>
<feature type="non-terminal residue" evidence="2">
    <location>
        <position position="1"/>
    </location>
</feature>